<dbReference type="RefSeq" id="WP_221420458.1">
    <property type="nucleotide sequence ID" value="NZ_JACHMJ010000001.1"/>
</dbReference>
<dbReference type="EMBL" id="JACHMJ010000001">
    <property type="protein sequence ID" value="MBB5843258.1"/>
    <property type="molecule type" value="Genomic_DNA"/>
</dbReference>
<feature type="transmembrane region" description="Helical" evidence="1">
    <location>
        <begin position="167"/>
        <end position="189"/>
    </location>
</feature>
<feature type="transmembrane region" description="Helical" evidence="1">
    <location>
        <begin position="50"/>
        <end position="68"/>
    </location>
</feature>
<dbReference type="InterPro" id="IPR016566">
    <property type="entry name" value="UCP010219"/>
</dbReference>
<feature type="transmembrane region" description="Helical" evidence="1">
    <location>
        <begin position="123"/>
        <end position="155"/>
    </location>
</feature>
<keyword evidence="1" id="KW-0812">Transmembrane</keyword>
<gene>
    <name evidence="2" type="ORF">HD599_001581</name>
</gene>
<feature type="transmembrane region" description="Helical" evidence="1">
    <location>
        <begin position="74"/>
        <end position="92"/>
    </location>
</feature>
<dbReference type="PIRSF" id="PIRSF010219">
    <property type="entry name" value="UCP010219"/>
    <property type="match status" value="1"/>
</dbReference>
<feature type="transmembrane region" description="Helical" evidence="1">
    <location>
        <begin position="99"/>
        <end position="117"/>
    </location>
</feature>
<reference evidence="2 3" key="1">
    <citation type="submission" date="2020-08" db="EMBL/GenBank/DDBJ databases">
        <title>Sequencing the genomes of 1000 actinobacteria strains.</title>
        <authorList>
            <person name="Klenk H.-P."/>
        </authorList>
    </citation>
    <scope>NUCLEOTIDE SEQUENCE [LARGE SCALE GENOMIC DNA]</scope>
    <source>
        <strain evidence="2 3">DSM 105784</strain>
    </source>
</reference>
<name>A0A841ALN0_9MICO</name>
<evidence type="ECO:0000256" key="1">
    <source>
        <dbReference type="SAM" id="Phobius"/>
    </source>
</evidence>
<evidence type="ECO:0000313" key="2">
    <source>
        <dbReference type="EMBL" id="MBB5843258.1"/>
    </source>
</evidence>
<sequence>MTDDRGDQPTPPTFSESLSAAAQKSGFGQVTPGETPTAGALLGAIGGVRGIVESLLPGFLFVVVYAITEETLPAVLVPAGIAVLFVIVRLITRTPVVPALVGLLGIAVSAALAIFTGDAKENFILGFFLNGGYVIALLISLAVRWPVIGIIVGLLRSEGAEWRTDKAKFRVATVATVLWTGMFAARLVVQVPLYLADQTQWLGATKLIMGLPLYAATLWVTWLLVRAVYAKTDAASSAPRKPAV</sequence>
<dbReference type="AlphaFoldDB" id="A0A841ALN0"/>
<evidence type="ECO:0008006" key="4">
    <source>
        <dbReference type="Google" id="ProtNLM"/>
    </source>
</evidence>
<protein>
    <recommendedName>
        <fullName evidence="4">DUF3159 domain-containing protein</fullName>
    </recommendedName>
</protein>
<feature type="transmembrane region" description="Helical" evidence="1">
    <location>
        <begin position="201"/>
        <end position="225"/>
    </location>
</feature>
<proteinExistence type="predicted"/>
<keyword evidence="3" id="KW-1185">Reference proteome</keyword>
<dbReference type="Pfam" id="PF11361">
    <property type="entry name" value="DUF3159"/>
    <property type="match status" value="1"/>
</dbReference>
<dbReference type="Proteomes" id="UP000536685">
    <property type="component" value="Unassembled WGS sequence"/>
</dbReference>
<keyword evidence="1" id="KW-1133">Transmembrane helix</keyword>
<comment type="caution">
    <text evidence="2">The sequence shown here is derived from an EMBL/GenBank/DDBJ whole genome shotgun (WGS) entry which is preliminary data.</text>
</comment>
<accession>A0A841ALN0</accession>
<organism evidence="2 3">
    <name type="scientific">Conyzicola lurida</name>
    <dbReference type="NCBI Taxonomy" id="1172621"/>
    <lineage>
        <taxon>Bacteria</taxon>
        <taxon>Bacillati</taxon>
        <taxon>Actinomycetota</taxon>
        <taxon>Actinomycetes</taxon>
        <taxon>Micrococcales</taxon>
        <taxon>Microbacteriaceae</taxon>
        <taxon>Conyzicola</taxon>
    </lineage>
</organism>
<evidence type="ECO:0000313" key="3">
    <source>
        <dbReference type="Proteomes" id="UP000536685"/>
    </source>
</evidence>
<keyword evidence="1" id="KW-0472">Membrane</keyword>